<accession>A0A9W9PFS0</accession>
<dbReference type="RefSeq" id="XP_058333300.1">
    <property type="nucleotide sequence ID" value="XM_058470159.1"/>
</dbReference>
<feature type="region of interest" description="Disordered" evidence="1">
    <location>
        <begin position="72"/>
        <end position="105"/>
    </location>
</feature>
<gene>
    <name evidence="2" type="ORF">N7468_000862</name>
</gene>
<reference evidence="2" key="1">
    <citation type="submission" date="2022-11" db="EMBL/GenBank/DDBJ databases">
        <authorList>
            <person name="Petersen C."/>
        </authorList>
    </citation>
    <scope>NUCLEOTIDE SEQUENCE</scope>
    <source>
        <strain evidence="2">IBT 19713</strain>
    </source>
</reference>
<comment type="caution">
    <text evidence="2">The sequence shown here is derived from an EMBL/GenBank/DDBJ whole genome shotgun (WGS) entry which is preliminary data.</text>
</comment>
<organism evidence="2 3">
    <name type="scientific">Penicillium chermesinum</name>
    <dbReference type="NCBI Taxonomy" id="63820"/>
    <lineage>
        <taxon>Eukaryota</taxon>
        <taxon>Fungi</taxon>
        <taxon>Dikarya</taxon>
        <taxon>Ascomycota</taxon>
        <taxon>Pezizomycotina</taxon>
        <taxon>Eurotiomycetes</taxon>
        <taxon>Eurotiomycetidae</taxon>
        <taxon>Eurotiales</taxon>
        <taxon>Aspergillaceae</taxon>
        <taxon>Penicillium</taxon>
    </lineage>
</organism>
<protein>
    <submittedName>
        <fullName evidence="2">Uncharacterized protein</fullName>
    </submittedName>
</protein>
<keyword evidence="3" id="KW-1185">Reference proteome</keyword>
<proteinExistence type="predicted"/>
<evidence type="ECO:0000313" key="2">
    <source>
        <dbReference type="EMBL" id="KAJ5245879.1"/>
    </source>
</evidence>
<feature type="compositionally biased region" description="Basic and acidic residues" evidence="1">
    <location>
        <begin position="96"/>
        <end position="105"/>
    </location>
</feature>
<dbReference type="Proteomes" id="UP001150941">
    <property type="component" value="Unassembled WGS sequence"/>
</dbReference>
<name>A0A9W9PFS0_9EURO</name>
<dbReference type="AlphaFoldDB" id="A0A9W9PFS0"/>
<dbReference type="EMBL" id="JAPQKS010000002">
    <property type="protein sequence ID" value="KAJ5245879.1"/>
    <property type="molecule type" value="Genomic_DNA"/>
</dbReference>
<dbReference type="GeneID" id="83197462"/>
<evidence type="ECO:0000313" key="3">
    <source>
        <dbReference type="Proteomes" id="UP001150941"/>
    </source>
</evidence>
<evidence type="ECO:0000256" key="1">
    <source>
        <dbReference type="SAM" id="MobiDB-lite"/>
    </source>
</evidence>
<sequence>MCICEFWTDYQGNPFPMRLAAAPAMYVVPRSVISMACVGGVQVLESPFAPLLPPGQAWIVLGYPRKHQDSPLEIRLSSSPNLPGRITQGPPAGGHSDFKNKSQKD</sequence>
<reference evidence="2" key="2">
    <citation type="journal article" date="2023" name="IMA Fungus">
        <title>Comparative genomic study of the Penicillium genus elucidates a diverse pangenome and 15 lateral gene transfer events.</title>
        <authorList>
            <person name="Petersen C."/>
            <person name="Sorensen T."/>
            <person name="Nielsen M.R."/>
            <person name="Sondergaard T.E."/>
            <person name="Sorensen J.L."/>
            <person name="Fitzpatrick D.A."/>
            <person name="Frisvad J.C."/>
            <person name="Nielsen K.L."/>
        </authorList>
    </citation>
    <scope>NUCLEOTIDE SEQUENCE</scope>
    <source>
        <strain evidence="2">IBT 19713</strain>
    </source>
</reference>